<sequence>TGQGLGMSGAGALSSTIALAKLLHIPKEDALKASHYAEVELHTGLGDILASSFGGIEIRREAGLPPWGMIEHIPGKFEITVCIIGSEIDTKKILTDPEKIKNIASYGRYCTKKILEKPSIENLFSLAQTFTKKIGLADKKVLEAIDAANQYGMASMCMLGNSVFAIGDTDALCKTLTNFGRVYVCLVDEYGARIITSN</sequence>
<protein>
    <recommendedName>
        <fullName evidence="1">GHMP kinase N-terminal domain-containing protein</fullName>
    </recommendedName>
</protein>
<evidence type="ECO:0000259" key="1">
    <source>
        <dbReference type="Pfam" id="PF00288"/>
    </source>
</evidence>
<feature type="domain" description="GHMP kinase N-terminal" evidence="1">
    <location>
        <begin position="2"/>
        <end position="55"/>
    </location>
</feature>
<dbReference type="InterPro" id="IPR006204">
    <property type="entry name" value="GHMP_kinase_N_dom"/>
</dbReference>
<comment type="caution">
    <text evidence="2">The sequence shown here is derived from an EMBL/GenBank/DDBJ whole genome shotgun (WGS) entry which is preliminary data.</text>
</comment>
<accession>X1CD48</accession>
<reference evidence="2" key="1">
    <citation type="journal article" date="2014" name="Front. Microbiol.">
        <title>High frequency of phylogenetically diverse reductive dehalogenase-homologous genes in deep subseafloor sedimentary metagenomes.</title>
        <authorList>
            <person name="Kawai M."/>
            <person name="Futagami T."/>
            <person name="Toyoda A."/>
            <person name="Takaki Y."/>
            <person name="Nishi S."/>
            <person name="Hori S."/>
            <person name="Arai W."/>
            <person name="Tsubouchi T."/>
            <person name="Morono Y."/>
            <person name="Uchiyama I."/>
            <person name="Ito T."/>
            <person name="Fujiyama A."/>
            <person name="Inagaki F."/>
            <person name="Takami H."/>
        </authorList>
    </citation>
    <scope>NUCLEOTIDE SEQUENCE</scope>
    <source>
        <strain evidence="2">Expedition CK06-06</strain>
    </source>
</reference>
<dbReference type="EMBL" id="BART01034592">
    <property type="protein sequence ID" value="GAH06206.1"/>
    <property type="molecule type" value="Genomic_DNA"/>
</dbReference>
<proteinExistence type="predicted"/>
<dbReference type="Pfam" id="PF00288">
    <property type="entry name" value="GHMP_kinases_N"/>
    <property type="match status" value="1"/>
</dbReference>
<dbReference type="PANTHER" id="PTHR42282">
    <property type="entry name" value="PANTOATE KINASE-RELATED"/>
    <property type="match status" value="1"/>
</dbReference>
<dbReference type="GO" id="GO:0005524">
    <property type="term" value="F:ATP binding"/>
    <property type="evidence" value="ECO:0007669"/>
    <property type="project" value="InterPro"/>
</dbReference>
<dbReference type="InterPro" id="IPR012043">
    <property type="entry name" value="PoK"/>
</dbReference>
<feature type="non-terminal residue" evidence="2">
    <location>
        <position position="1"/>
    </location>
</feature>
<dbReference type="PANTHER" id="PTHR42282:SF1">
    <property type="entry name" value="PANTOATE KINASE"/>
    <property type="match status" value="1"/>
</dbReference>
<evidence type="ECO:0000313" key="2">
    <source>
        <dbReference type="EMBL" id="GAH06206.1"/>
    </source>
</evidence>
<dbReference type="AlphaFoldDB" id="X1CD48"/>
<name>X1CD48_9ZZZZ</name>
<gene>
    <name evidence="2" type="ORF">S01H4_59076</name>
</gene>
<organism evidence="2">
    <name type="scientific">marine sediment metagenome</name>
    <dbReference type="NCBI Taxonomy" id="412755"/>
    <lineage>
        <taxon>unclassified sequences</taxon>
        <taxon>metagenomes</taxon>
        <taxon>ecological metagenomes</taxon>
    </lineage>
</organism>